<evidence type="ECO:0000313" key="1">
    <source>
        <dbReference type="EMBL" id="ASY65212.1"/>
    </source>
</evidence>
<dbReference type="RefSeq" id="WP_244938038.1">
    <property type="nucleotide sequence ID" value="NZ_CP023068.1"/>
</dbReference>
<accession>A0A249PHJ6</accession>
<sequence length="49" mass="5326">MDGNLAPGVRARLEMRFLTVVITLAIKLSPAAFSVSTTIRTASMTMTVW</sequence>
<proteinExistence type="predicted"/>
<protein>
    <submittedName>
        <fullName evidence="1">Uncharacterized protein</fullName>
    </submittedName>
</protein>
<keyword evidence="1" id="KW-0614">Plasmid</keyword>
<geneLocation type="plasmid" evidence="2">
    <name>psj05684b</name>
</geneLocation>
<name>A0A249PHJ6_9HYPH</name>
<dbReference type="KEGG" id="esj:SJ05684_b42300"/>
<keyword evidence="2" id="KW-1185">Reference proteome</keyword>
<dbReference type="Proteomes" id="UP000217211">
    <property type="component" value="Plasmid pSJ05684b"/>
</dbReference>
<organism evidence="1 2">
    <name type="scientific">Sinorhizobium sojae CCBAU 05684</name>
    <dbReference type="NCBI Taxonomy" id="716928"/>
    <lineage>
        <taxon>Bacteria</taxon>
        <taxon>Pseudomonadati</taxon>
        <taxon>Pseudomonadota</taxon>
        <taxon>Alphaproteobacteria</taxon>
        <taxon>Hyphomicrobiales</taxon>
        <taxon>Rhizobiaceae</taxon>
        <taxon>Sinorhizobium/Ensifer group</taxon>
        <taxon>Sinorhizobium</taxon>
    </lineage>
</organism>
<dbReference type="EMBL" id="CP023068">
    <property type="protein sequence ID" value="ASY65212.1"/>
    <property type="molecule type" value="Genomic_DNA"/>
</dbReference>
<evidence type="ECO:0000313" key="2">
    <source>
        <dbReference type="Proteomes" id="UP000217211"/>
    </source>
</evidence>
<reference evidence="1 2" key="1">
    <citation type="submission" date="2017-08" db="EMBL/GenBank/DDBJ databases">
        <title>Multipartite genome sequences of Sinorhizobium species nodulating soybeans.</title>
        <authorList>
            <person name="Tian C.F."/>
        </authorList>
    </citation>
    <scope>NUCLEOTIDE SEQUENCE [LARGE SCALE GENOMIC DNA]</scope>
    <source>
        <strain evidence="1 2">CCBAU 05684</strain>
        <plasmid evidence="2">psj05684b</plasmid>
    </source>
</reference>
<gene>
    <name evidence="1" type="ORF">SJ05684_b42300</name>
</gene>
<dbReference type="AlphaFoldDB" id="A0A249PHJ6"/>